<name>A0A4Y1RCH5_PRUDU</name>
<proteinExistence type="predicted"/>
<dbReference type="AlphaFoldDB" id="A0A4Y1RCH5"/>
<dbReference type="SUPFAM" id="SSF81383">
    <property type="entry name" value="F-box domain"/>
    <property type="match status" value="1"/>
</dbReference>
<dbReference type="PROSITE" id="PS50181">
    <property type="entry name" value="FBOX"/>
    <property type="match status" value="1"/>
</dbReference>
<dbReference type="Pfam" id="PF00646">
    <property type="entry name" value="F-box"/>
    <property type="match status" value="1"/>
</dbReference>
<reference evidence="2" key="1">
    <citation type="journal article" date="2019" name="Science">
        <title>Mutation of a bHLH transcription factor allowed almond domestication.</title>
        <authorList>
            <person name="Sanchez-Perez R."/>
            <person name="Pavan S."/>
            <person name="Mazzeo R."/>
            <person name="Moldovan C."/>
            <person name="Aiese Cigliano R."/>
            <person name="Del Cueto J."/>
            <person name="Ricciardi F."/>
            <person name="Lotti C."/>
            <person name="Ricciardi L."/>
            <person name="Dicenta F."/>
            <person name="Lopez-Marques R.L."/>
            <person name="Lindberg Moller B."/>
        </authorList>
    </citation>
    <scope>NUCLEOTIDE SEQUENCE</scope>
</reference>
<dbReference type="SMART" id="SM00256">
    <property type="entry name" value="FBOX"/>
    <property type="match status" value="1"/>
</dbReference>
<dbReference type="InterPro" id="IPR001810">
    <property type="entry name" value="F-box_dom"/>
</dbReference>
<evidence type="ECO:0000259" key="1">
    <source>
        <dbReference type="PROSITE" id="PS50181"/>
    </source>
</evidence>
<feature type="domain" description="F-box" evidence="1">
    <location>
        <begin position="56"/>
        <end position="102"/>
    </location>
</feature>
<dbReference type="PANTHER" id="PTHR31672:SF13">
    <property type="entry name" value="F-BOX PROTEIN CPR30-LIKE"/>
    <property type="match status" value="1"/>
</dbReference>
<evidence type="ECO:0000313" key="2">
    <source>
        <dbReference type="EMBL" id="BBH01578.1"/>
    </source>
</evidence>
<gene>
    <name evidence="2" type="ORF">Prudu_011881</name>
</gene>
<sequence>MYLGLGALGLWGNLIKTTKRNNTTNERLHLDPKLLYNYLNVQDMDNIQDITQLIYTFKVEAFPQEIIHEILFRLPVKSLINCTSVCKPWRSMIMNQSFIQAHFSHTVDFANQKDIDLLLFHRISGSGRTIYCHNTVIHKVALRMISPLMDQQYEFA</sequence>
<dbReference type="PANTHER" id="PTHR31672">
    <property type="entry name" value="BNACNNG10540D PROTEIN"/>
    <property type="match status" value="1"/>
</dbReference>
<organism evidence="2">
    <name type="scientific">Prunus dulcis</name>
    <name type="common">Almond</name>
    <name type="synonym">Amygdalus dulcis</name>
    <dbReference type="NCBI Taxonomy" id="3755"/>
    <lineage>
        <taxon>Eukaryota</taxon>
        <taxon>Viridiplantae</taxon>
        <taxon>Streptophyta</taxon>
        <taxon>Embryophyta</taxon>
        <taxon>Tracheophyta</taxon>
        <taxon>Spermatophyta</taxon>
        <taxon>Magnoliopsida</taxon>
        <taxon>eudicotyledons</taxon>
        <taxon>Gunneridae</taxon>
        <taxon>Pentapetalae</taxon>
        <taxon>rosids</taxon>
        <taxon>fabids</taxon>
        <taxon>Rosales</taxon>
        <taxon>Rosaceae</taxon>
        <taxon>Amygdaloideae</taxon>
        <taxon>Amygdaleae</taxon>
        <taxon>Prunus</taxon>
    </lineage>
</organism>
<dbReference type="Gene3D" id="1.20.1280.50">
    <property type="match status" value="1"/>
</dbReference>
<dbReference type="InterPro" id="IPR036047">
    <property type="entry name" value="F-box-like_dom_sf"/>
</dbReference>
<protein>
    <submittedName>
        <fullName evidence="2">F-box and associated interaction domains-containing protein</fullName>
    </submittedName>
</protein>
<dbReference type="InterPro" id="IPR050796">
    <property type="entry name" value="SCF_F-box_component"/>
</dbReference>
<accession>A0A4Y1RCH5</accession>
<dbReference type="EMBL" id="AP019300">
    <property type="protein sequence ID" value="BBH01578.1"/>
    <property type="molecule type" value="Genomic_DNA"/>
</dbReference>
<dbReference type="CDD" id="cd22157">
    <property type="entry name" value="F-box_AtFBW1-like"/>
    <property type="match status" value="1"/>
</dbReference>